<dbReference type="EMBL" id="JAULSU010000002">
    <property type="protein sequence ID" value="KAK0626893.1"/>
    <property type="molecule type" value="Genomic_DNA"/>
</dbReference>
<dbReference type="Proteomes" id="UP001175000">
    <property type="component" value="Unassembled WGS sequence"/>
</dbReference>
<reference evidence="2" key="1">
    <citation type="submission" date="2023-06" db="EMBL/GenBank/DDBJ databases">
        <title>Genome-scale phylogeny and comparative genomics of the fungal order Sordariales.</title>
        <authorList>
            <consortium name="Lawrence Berkeley National Laboratory"/>
            <person name="Hensen N."/>
            <person name="Bonometti L."/>
            <person name="Westerberg I."/>
            <person name="Brannstrom I.O."/>
            <person name="Guillou S."/>
            <person name="Cros-Aarteil S."/>
            <person name="Calhoun S."/>
            <person name="Haridas S."/>
            <person name="Kuo A."/>
            <person name="Mondo S."/>
            <person name="Pangilinan J."/>
            <person name="Riley R."/>
            <person name="Labutti K."/>
            <person name="Andreopoulos B."/>
            <person name="Lipzen A."/>
            <person name="Chen C."/>
            <person name="Yanf M."/>
            <person name="Daum C."/>
            <person name="Ng V."/>
            <person name="Clum A."/>
            <person name="Steindorff A."/>
            <person name="Ohm R."/>
            <person name="Martin F."/>
            <person name="Silar P."/>
            <person name="Natvig D."/>
            <person name="Lalanne C."/>
            <person name="Gautier V."/>
            <person name="Ament-Velasquez S.L."/>
            <person name="Kruys A."/>
            <person name="Hutchinson M.I."/>
            <person name="Powell A.J."/>
            <person name="Barry K."/>
            <person name="Miller A.N."/>
            <person name="Grigoriev I.V."/>
            <person name="Debuchy R."/>
            <person name="Gladieux P."/>
            <person name="Thoren M.H."/>
            <person name="Johannesson H."/>
        </authorList>
    </citation>
    <scope>NUCLEOTIDE SEQUENCE</scope>
    <source>
        <strain evidence="2">CBS 606.72</strain>
    </source>
</reference>
<sequence length="232" mass="25796">MAAAFQTTPEASYHGAVTHNEADREPSPEADPDELIKKLKKYYLDSAETVHERAMIQLQQAHSDVSRKFREAMQGEETFLAEMEKQNKTLCALLGQFSIRSQQHDPLDGSVRVETDTVGDLVANVERQVEEFEANLGKLWGELEVADAEVARVYRENLTDGRQAHGGDDDAAQLAETLTQLWVGIKKQIQGAEGDIAGLSDAVVAAMKEVEKDFRKATLPDLHIFFQSIDEP</sequence>
<name>A0AA39X406_9PEZI</name>
<dbReference type="AlphaFoldDB" id="A0AA39X406"/>
<accession>A0AA39X406</accession>
<evidence type="ECO:0000313" key="2">
    <source>
        <dbReference type="EMBL" id="KAK0626893.1"/>
    </source>
</evidence>
<gene>
    <name evidence="2" type="ORF">B0T14DRAFT_562760</name>
</gene>
<keyword evidence="3" id="KW-1185">Reference proteome</keyword>
<feature type="compositionally biased region" description="Polar residues" evidence="1">
    <location>
        <begin position="1"/>
        <end position="10"/>
    </location>
</feature>
<evidence type="ECO:0000256" key="1">
    <source>
        <dbReference type="SAM" id="MobiDB-lite"/>
    </source>
</evidence>
<comment type="caution">
    <text evidence="2">The sequence shown here is derived from an EMBL/GenBank/DDBJ whole genome shotgun (WGS) entry which is preliminary data.</text>
</comment>
<feature type="region of interest" description="Disordered" evidence="1">
    <location>
        <begin position="1"/>
        <end position="33"/>
    </location>
</feature>
<evidence type="ECO:0000313" key="3">
    <source>
        <dbReference type="Proteomes" id="UP001175000"/>
    </source>
</evidence>
<organism evidence="2 3">
    <name type="scientific">Immersiella caudata</name>
    <dbReference type="NCBI Taxonomy" id="314043"/>
    <lineage>
        <taxon>Eukaryota</taxon>
        <taxon>Fungi</taxon>
        <taxon>Dikarya</taxon>
        <taxon>Ascomycota</taxon>
        <taxon>Pezizomycotina</taxon>
        <taxon>Sordariomycetes</taxon>
        <taxon>Sordariomycetidae</taxon>
        <taxon>Sordariales</taxon>
        <taxon>Lasiosphaeriaceae</taxon>
        <taxon>Immersiella</taxon>
    </lineage>
</organism>
<proteinExistence type="predicted"/>
<protein>
    <submittedName>
        <fullName evidence="2">Uncharacterized protein</fullName>
    </submittedName>
</protein>